<keyword evidence="3" id="KW-1185">Reference proteome</keyword>
<reference evidence="2 3" key="1">
    <citation type="submission" date="2022-11" db="EMBL/GenBank/DDBJ databases">
        <title>Desulfobotulus tamanensis H1 sp. nov. - anaerobic, alkaliphilic, sulphate reducing bacterium isolated from terrestrial mud volcano.</title>
        <authorList>
            <person name="Frolova A."/>
            <person name="Merkel A.Y."/>
            <person name="Slobodkin A.I."/>
        </authorList>
    </citation>
    <scope>NUCLEOTIDE SEQUENCE [LARGE SCALE GENOMIC DNA]</scope>
    <source>
        <strain evidence="2 3">H1</strain>
    </source>
</reference>
<gene>
    <name evidence="2" type="ORF">OOT00_14455</name>
</gene>
<comment type="caution">
    <text evidence="2">The sequence shown here is derived from an EMBL/GenBank/DDBJ whole genome shotgun (WGS) entry which is preliminary data.</text>
</comment>
<evidence type="ECO:0000313" key="3">
    <source>
        <dbReference type="Proteomes" id="UP001209681"/>
    </source>
</evidence>
<dbReference type="Gene3D" id="3.60.15.10">
    <property type="entry name" value="Ribonuclease Z/Hydroxyacylglutathione hydrolase-like"/>
    <property type="match status" value="1"/>
</dbReference>
<dbReference type="InterPro" id="IPR052533">
    <property type="entry name" value="WalJ/YycJ-like"/>
</dbReference>
<dbReference type="EMBL" id="JAPFPW010000023">
    <property type="protein sequence ID" value="MCW7755187.1"/>
    <property type="molecule type" value="Genomic_DNA"/>
</dbReference>
<organism evidence="2 3">
    <name type="scientific">Desulfobotulus pelophilus</name>
    <dbReference type="NCBI Taxonomy" id="2823377"/>
    <lineage>
        <taxon>Bacteria</taxon>
        <taxon>Pseudomonadati</taxon>
        <taxon>Thermodesulfobacteriota</taxon>
        <taxon>Desulfobacteria</taxon>
        <taxon>Desulfobacterales</taxon>
        <taxon>Desulfobacteraceae</taxon>
        <taxon>Desulfobotulus</taxon>
    </lineage>
</organism>
<name>A0ABT3NCI2_9BACT</name>
<dbReference type="SUPFAM" id="SSF56281">
    <property type="entry name" value="Metallo-hydrolase/oxidoreductase"/>
    <property type="match status" value="1"/>
</dbReference>
<dbReference type="PANTHER" id="PTHR47619">
    <property type="entry name" value="METALLO-HYDROLASE YYCJ-RELATED"/>
    <property type="match status" value="1"/>
</dbReference>
<dbReference type="Proteomes" id="UP001209681">
    <property type="component" value="Unassembled WGS sequence"/>
</dbReference>
<evidence type="ECO:0000313" key="2">
    <source>
        <dbReference type="EMBL" id="MCW7755187.1"/>
    </source>
</evidence>
<accession>A0ABT3NCI2</accession>
<protein>
    <submittedName>
        <fullName evidence="2">MBL fold metallo-hydrolase</fullName>
    </submittedName>
</protein>
<dbReference type="SMART" id="SM00849">
    <property type="entry name" value="Lactamase_B"/>
    <property type="match status" value="1"/>
</dbReference>
<feature type="domain" description="Metallo-beta-lactamase" evidence="1">
    <location>
        <begin position="17"/>
        <end position="220"/>
    </location>
</feature>
<proteinExistence type="predicted"/>
<sequence>MPPRRSLSLTVLASGSKGNCIHIDDGETAILIDAGFSCKEITRRMELYNISPKKLSAIILSHEHGDHVTAAGVLSRKFNIPVYGTTGTLNAAGNKTGTLFQRKDITSGVPFAVDRFLIHPFSISHDAADPTGFTISSACAKIGIATDLGIATTLVKAHLMGCHALVLEANHCPDMLDRGPYPWALKQRVKSRAGHLSNTAARDLLGELANPSLSHVILAHLSEKNNLPEKANRIVGEALDQTTTKLFTACQPAPLAPIRLTMPAARPLCA</sequence>
<dbReference type="InterPro" id="IPR001279">
    <property type="entry name" value="Metallo-B-lactamas"/>
</dbReference>
<evidence type="ECO:0000259" key="1">
    <source>
        <dbReference type="SMART" id="SM00849"/>
    </source>
</evidence>
<dbReference type="InterPro" id="IPR036866">
    <property type="entry name" value="RibonucZ/Hydroxyglut_hydro"/>
</dbReference>
<dbReference type="PANTHER" id="PTHR47619:SF1">
    <property type="entry name" value="EXODEOXYRIBONUCLEASE WALJ"/>
    <property type="match status" value="1"/>
</dbReference>
<dbReference type="RefSeq" id="WP_265426110.1">
    <property type="nucleotide sequence ID" value="NZ_JAPFPW010000023.1"/>
</dbReference>
<dbReference type="Pfam" id="PF12706">
    <property type="entry name" value="Lactamase_B_2"/>
    <property type="match status" value="1"/>
</dbReference>